<name>A0AAV0WEB4_9HEMI</name>
<proteinExistence type="predicted"/>
<accession>A0AAV0WEB4</accession>
<dbReference type="Proteomes" id="UP001160148">
    <property type="component" value="Unassembled WGS sequence"/>
</dbReference>
<dbReference type="EMBL" id="CARXXK010000002">
    <property type="protein sequence ID" value="CAI6354027.1"/>
    <property type="molecule type" value="Genomic_DNA"/>
</dbReference>
<organism evidence="2 3">
    <name type="scientific">Macrosiphum euphorbiae</name>
    <name type="common">potato aphid</name>
    <dbReference type="NCBI Taxonomy" id="13131"/>
    <lineage>
        <taxon>Eukaryota</taxon>
        <taxon>Metazoa</taxon>
        <taxon>Ecdysozoa</taxon>
        <taxon>Arthropoda</taxon>
        <taxon>Hexapoda</taxon>
        <taxon>Insecta</taxon>
        <taxon>Pterygota</taxon>
        <taxon>Neoptera</taxon>
        <taxon>Paraneoptera</taxon>
        <taxon>Hemiptera</taxon>
        <taxon>Sternorrhyncha</taxon>
        <taxon>Aphidomorpha</taxon>
        <taxon>Aphidoidea</taxon>
        <taxon>Aphididae</taxon>
        <taxon>Macrosiphini</taxon>
        <taxon>Macrosiphum</taxon>
    </lineage>
</organism>
<reference evidence="2 3" key="1">
    <citation type="submission" date="2023-01" db="EMBL/GenBank/DDBJ databases">
        <authorList>
            <person name="Whitehead M."/>
        </authorList>
    </citation>
    <scope>NUCLEOTIDE SEQUENCE [LARGE SCALE GENOMIC DNA]</scope>
</reference>
<comment type="caution">
    <text evidence="2">The sequence shown here is derived from an EMBL/GenBank/DDBJ whole genome shotgun (WGS) entry which is preliminary data.</text>
</comment>
<evidence type="ECO:0000313" key="3">
    <source>
        <dbReference type="Proteomes" id="UP001160148"/>
    </source>
</evidence>
<sequence>MPGLDFATRYDHYHKHHSTIPISPEREPLSVCHRQSLPHRKLARSCAFSSCFSAVLVIIVVSLSVCWSFDTIANRCVVNNAILLDDYQD</sequence>
<keyword evidence="1" id="KW-0812">Transmembrane</keyword>
<evidence type="ECO:0000313" key="2">
    <source>
        <dbReference type="EMBL" id="CAI6354027.1"/>
    </source>
</evidence>
<dbReference type="AlphaFoldDB" id="A0AAV0WEB4"/>
<evidence type="ECO:0000256" key="1">
    <source>
        <dbReference type="SAM" id="Phobius"/>
    </source>
</evidence>
<keyword evidence="1" id="KW-1133">Transmembrane helix</keyword>
<keyword evidence="3" id="KW-1185">Reference proteome</keyword>
<keyword evidence="1" id="KW-0472">Membrane</keyword>
<feature type="transmembrane region" description="Helical" evidence="1">
    <location>
        <begin position="42"/>
        <end position="65"/>
    </location>
</feature>
<protein>
    <submittedName>
        <fullName evidence="2">Uncharacterized protein</fullName>
    </submittedName>
</protein>
<gene>
    <name evidence="2" type="ORF">MEUPH1_LOCUS10079</name>
</gene>